<evidence type="ECO:0000256" key="5">
    <source>
        <dbReference type="ARBA" id="ARBA00023136"/>
    </source>
</evidence>
<dbReference type="InterPro" id="IPR008969">
    <property type="entry name" value="CarboxyPept-like_regulatory"/>
</dbReference>
<keyword evidence="12" id="KW-1185">Reference proteome</keyword>
<evidence type="ECO:0000256" key="4">
    <source>
        <dbReference type="ARBA" id="ARBA00022692"/>
    </source>
</evidence>
<dbReference type="Gene3D" id="2.40.170.20">
    <property type="entry name" value="TonB-dependent receptor, beta-barrel domain"/>
    <property type="match status" value="1"/>
</dbReference>
<feature type="domain" description="Outer membrane protein beta-barrel" evidence="10">
    <location>
        <begin position="702"/>
        <end position="795"/>
    </location>
</feature>
<dbReference type="InterPro" id="IPR036942">
    <property type="entry name" value="Beta-barrel_TonB_sf"/>
</dbReference>
<keyword evidence="6 7" id="KW-0998">Cell outer membrane</keyword>
<feature type="domain" description="TonB-dependent receptor plug" evidence="9">
    <location>
        <begin position="118"/>
        <end position="223"/>
    </location>
</feature>
<dbReference type="AlphaFoldDB" id="A0A923DXT6"/>
<dbReference type="NCBIfam" id="TIGR04056">
    <property type="entry name" value="OMP_RagA_SusC"/>
    <property type="match status" value="1"/>
</dbReference>
<organism evidence="11 12">
    <name type="scientific">Pedobacter planticolens</name>
    <dbReference type="NCBI Taxonomy" id="2679964"/>
    <lineage>
        <taxon>Bacteria</taxon>
        <taxon>Pseudomonadati</taxon>
        <taxon>Bacteroidota</taxon>
        <taxon>Sphingobacteriia</taxon>
        <taxon>Sphingobacteriales</taxon>
        <taxon>Sphingobacteriaceae</taxon>
        <taxon>Pedobacter</taxon>
    </lineage>
</organism>
<dbReference type="EMBL" id="WNXD01000002">
    <property type="protein sequence ID" value="MBB2146027.1"/>
    <property type="molecule type" value="Genomic_DNA"/>
</dbReference>
<sequence length="1045" mass="113514">MKKLVLSLFILLTVTVSAFAQERTISGTVTSSEDGLPIPGASVKVKEAPATSVATGADGKFSLRVPANAKTLLISYLGFTQVERAIPANGVVTVNLVPDTKTLSEVVVTSALGVARTQRSLGTAQQTVKADDLTQTKQPDLNSALAGKVAGVQILGGSGARFGTAAIRIRGISSIDGGRDPLFVVDGIVVPSTSINMDDVEEVTVLKGPAATSLYGQRGDAGVVVVKSKTASKKGFGIDVNHSTTFESVATLPEYQNEYGGGGTQAWNTFVYNAATDAPALAAMNGARWHDFQTDESWGPKFDGLPYAPFYSWNKFDPQYATQVPYVAQPNNIRDFYETGIENNSNIAFSQSSEKFNARVSYTNINRTGVSPNTKADQNRFSFNGEFKPIAKLKLTGNFNYNVINYFNRPAEGYGTQTAGSFNQWFHRDVNIEKLKAYKNPDGTFTSWNITNPRNAAPKYWDNPYTEAYENTALNNSTRAFGSIMASYNILPELTLDFTAKGTYASARGESRIASRTLVLERYANSQSRSRENNYVVDLGYKKQFGDFNFSASAYGELRVNRDEDISGNTVGGFTVPDYYNLAASKDRPTLNSNFFDKKVRSVYGFVSTNYKNYLFLDLNIRNDWSSSLPDANNSYLYGGASLAFVFTDLLPKNDVLSFGKVSTSFGRTGSDIGALNIYQTYNSAGFWGTTPALTTPDRIPNLNLKPALSDAVEVGVDLKFLKNRLSFSANYYNRKSTDQIISVTLPSTTGFTSALINAGEITSKGYEFTLGGTPIKTSSFSWDLNANFATAKNKIVSLYPGLDNFDFGSFGYTGTPRIRVERRVGQAFGDIVTGGIKKDAAGNQLIDDDGFPILEEGHHLGSFVPDLTGGLTSNFNYKGFTAGFSMDFQIGGKLFSVTKGNMMGSGLSPETAGLNDKGKPKRDAVSAGGGILIPGVRASDGKPNTTYVDPQDYYEGYIPYAWEEQTYRATYFKLREVSIGYNLPSKLVSRFKAQRASLTLVARNPWLIYTAVPGIDPSESAGNWNEGGQLPGTRTIGLNLKITF</sequence>
<evidence type="ECO:0000259" key="9">
    <source>
        <dbReference type="Pfam" id="PF07715"/>
    </source>
</evidence>
<comment type="similarity">
    <text evidence="7">Belongs to the TonB-dependent receptor family.</text>
</comment>
<evidence type="ECO:0000256" key="7">
    <source>
        <dbReference type="PROSITE-ProRule" id="PRU01360"/>
    </source>
</evidence>
<evidence type="ECO:0000313" key="12">
    <source>
        <dbReference type="Proteomes" id="UP000601055"/>
    </source>
</evidence>
<keyword evidence="5 7" id="KW-0472">Membrane</keyword>
<dbReference type="Gene3D" id="2.170.130.10">
    <property type="entry name" value="TonB-dependent receptor, plug domain"/>
    <property type="match status" value="1"/>
</dbReference>
<keyword evidence="3 7" id="KW-1134">Transmembrane beta strand</keyword>
<evidence type="ECO:0000256" key="3">
    <source>
        <dbReference type="ARBA" id="ARBA00022452"/>
    </source>
</evidence>
<evidence type="ECO:0000256" key="8">
    <source>
        <dbReference type="SAM" id="SignalP"/>
    </source>
</evidence>
<accession>A0A923DXT6</accession>
<dbReference type="Pfam" id="PF13715">
    <property type="entry name" value="CarbopepD_reg_2"/>
    <property type="match status" value="1"/>
</dbReference>
<dbReference type="InterPro" id="IPR012910">
    <property type="entry name" value="Plug_dom"/>
</dbReference>
<dbReference type="RefSeq" id="WP_182922701.1">
    <property type="nucleotide sequence ID" value="NZ_WNXD01000002.1"/>
</dbReference>
<dbReference type="PROSITE" id="PS52016">
    <property type="entry name" value="TONB_DEPENDENT_REC_3"/>
    <property type="match status" value="1"/>
</dbReference>
<dbReference type="GO" id="GO:0009279">
    <property type="term" value="C:cell outer membrane"/>
    <property type="evidence" value="ECO:0007669"/>
    <property type="project" value="UniProtKB-SubCell"/>
</dbReference>
<feature type="signal peptide" evidence="8">
    <location>
        <begin position="1"/>
        <end position="20"/>
    </location>
</feature>
<dbReference type="InterPro" id="IPR039426">
    <property type="entry name" value="TonB-dep_rcpt-like"/>
</dbReference>
<keyword evidence="8" id="KW-0732">Signal</keyword>
<dbReference type="SUPFAM" id="SSF49464">
    <property type="entry name" value="Carboxypeptidase regulatory domain-like"/>
    <property type="match status" value="1"/>
</dbReference>
<dbReference type="InterPro" id="IPR023996">
    <property type="entry name" value="TonB-dep_OMP_SusC/RagA"/>
</dbReference>
<keyword evidence="4 7" id="KW-0812">Transmembrane</keyword>
<evidence type="ECO:0000256" key="2">
    <source>
        <dbReference type="ARBA" id="ARBA00022448"/>
    </source>
</evidence>
<dbReference type="InterPro" id="IPR037066">
    <property type="entry name" value="Plug_dom_sf"/>
</dbReference>
<comment type="subcellular location">
    <subcellularLocation>
        <location evidence="1 7">Cell outer membrane</location>
        <topology evidence="1 7">Multi-pass membrane protein</topology>
    </subcellularLocation>
</comment>
<evidence type="ECO:0000259" key="10">
    <source>
        <dbReference type="Pfam" id="PF14905"/>
    </source>
</evidence>
<feature type="chain" id="PRO_5036989325" evidence="8">
    <location>
        <begin position="21"/>
        <end position="1045"/>
    </location>
</feature>
<dbReference type="InterPro" id="IPR041700">
    <property type="entry name" value="OMP_b-brl_3"/>
</dbReference>
<evidence type="ECO:0000256" key="6">
    <source>
        <dbReference type="ARBA" id="ARBA00023237"/>
    </source>
</evidence>
<evidence type="ECO:0000313" key="11">
    <source>
        <dbReference type="EMBL" id="MBB2146027.1"/>
    </source>
</evidence>
<dbReference type="Pfam" id="PF14905">
    <property type="entry name" value="OMP_b-brl_3"/>
    <property type="match status" value="1"/>
</dbReference>
<comment type="caution">
    <text evidence="11">The sequence shown here is derived from an EMBL/GenBank/DDBJ whole genome shotgun (WGS) entry which is preliminary data.</text>
</comment>
<dbReference type="SUPFAM" id="SSF56935">
    <property type="entry name" value="Porins"/>
    <property type="match status" value="1"/>
</dbReference>
<dbReference type="Proteomes" id="UP000601055">
    <property type="component" value="Unassembled WGS sequence"/>
</dbReference>
<protein>
    <submittedName>
        <fullName evidence="11">SusC/RagA family TonB-linked outer membrane protein</fullName>
    </submittedName>
</protein>
<name>A0A923DXT6_9SPHI</name>
<keyword evidence="2 7" id="KW-0813">Transport</keyword>
<dbReference type="Gene3D" id="2.60.40.1120">
    <property type="entry name" value="Carboxypeptidase-like, regulatory domain"/>
    <property type="match status" value="1"/>
</dbReference>
<reference evidence="11" key="1">
    <citation type="submission" date="2019-11" db="EMBL/GenBank/DDBJ databases">
        <title>Description of Pedobacter sp. LMG 31464T.</title>
        <authorList>
            <person name="Carlier A."/>
            <person name="Qi S."/>
            <person name="Vandamme P."/>
        </authorList>
    </citation>
    <scope>NUCLEOTIDE SEQUENCE</scope>
    <source>
        <strain evidence="11">LMG 31464</strain>
    </source>
</reference>
<proteinExistence type="inferred from homology"/>
<dbReference type="Pfam" id="PF07715">
    <property type="entry name" value="Plug"/>
    <property type="match status" value="1"/>
</dbReference>
<gene>
    <name evidence="11" type="ORF">GM921_11060</name>
</gene>
<evidence type="ECO:0000256" key="1">
    <source>
        <dbReference type="ARBA" id="ARBA00004571"/>
    </source>
</evidence>